<protein>
    <submittedName>
        <fullName evidence="2">Uncharacterized protein</fullName>
    </submittedName>
</protein>
<accession>A0A6A6I0B2</accession>
<evidence type="ECO:0000256" key="1">
    <source>
        <dbReference type="SAM" id="MobiDB-lite"/>
    </source>
</evidence>
<reference evidence="2" key="1">
    <citation type="journal article" date="2020" name="Stud. Mycol.">
        <title>101 Dothideomycetes genomes: a test case for predicting lifestyles and emergence of pathogens.</title>
        <authorList>
            <person name="Haridas S."/>
            <person name="Albert R."/>
            <person name="Binder M."/>
            <person name="Bloem J."/>
            <person name="Labutti K."/>
            <person name="Salamov A."/>
            <person name="Andreopoulos B."/>
            <person name="Baker S."/>
            <person name="Barry K."/>
            <person name="Bills G."/>
            <person name="Bluhm B."/>
            <person name="Cannon C."/>
            <person name="Castanera R."/>
            <person name="Culley D."/>
            <person name="Daum C."/>
            <person name="Ezra D."/>
            <person name="Gonzalez J."/>
            <person name="Henrissat B."/>
            <person name="Kuo A."/>
            <person name="Liang C."/>
            <person name="Lipzen A."/>
            <person name="Lutzoni F."/>
            <person name="Magnuson J."/>
            <person name="Mondo S."/>
            <person name="Nolan M."/>
            <person name="Ohm R."/>
            <person name="Pangilinan J."/>
            <person name="Park H.-J."/>
            <person name="Ramirez L."/>
            <person name="Alfaro M."/>
            <person name="Sun H."/>
            <person name="Tritt A."/>
            <person name="Yoshinaga Y."/>
            <person name="Zwiers L.-H."/>
            <person name="Turgeon B."/>
            <person name="Goodwin S."/>
            <person name="Spatafora J."/>
            <person name="Crous P."/>
            <person name="Grigoriev I."/>
        </authorList>
    </citation>
    <scope>NUCLEOTIDE SEQUENCE</scope>
    <source>
        <strain evidence="2">CBS 122368</strain>
    </source>
</reference>
<feature type="region of interest" description="Disordered" evidence="1">
    <location>
        <begin position="65"/>
        <end position="84"/>
    </location>
</feature>
<sequence>MPATIWPLFDRIASLRTIFRLPVFLSLGIKTCMATSTHYVRTRLVSDSCVLESRAKTSATNKAFNSSSTSCQAETAEIDGVGGD</sequence>
<organism evidence="2 3">
    <name type="scientific">Trematosphaeria pertusa</name>
    <dbReference type="NCBI Taxonomy" id="390896"/>
    <lineage>
        <taxon>Eukaryota</taxon>
        <taxon>Fungi</taxon>
        <taxon>Dikarya</taxon>
        <taxon>Ascomycota</taxon>
        <taxon>Pezizomycotina</taxon>
        <taxon>Dothideomycetes</taxon>
        <taxon>Pleosporomycetidae</taxon>
        <taxon>Pleosporales</taxon>
        <taxon>Massarineae</taxon>
        <taxon>Trematosphaeriaceae</taxon>
        <taxon>Trematosphaeria</taxon>
    </lineage>
</organism>
<gene>
    <name evidence="2" type="ORF">BU26DRAFT_523725</name>
</gene>
<dbReference type="GeneID" id="54583446"/>
<proteinExistence type="predicted"/>
<dbReference type="RefSeq" id="XP_033678416.1">
    <property type="nucleotide sequence ID" value="XM_033830116.1"/>
</dbReference>
<dbReference type="Proteomes" id="UP000800094">
    <property type="component" value="Unassembled WGS sequence"/>
</dbReference>
<evidence type="ECO:0000313" key="2">
    <source>
        <dbReference type="EMBL" id="KAF2243412.1"/>
    </source>
</evidence>
<name>A0A6A6I0B2_9PLEO</name>
<dbReference type="AlphaFoldDB" id="A0A6A6I0B2"/>
<evidence type="ECO:0000313" key="3">
    <source>
        <dbReference type="Proteomes" id="UP000800094"/>
    </source>
</evidence>
<keyword evidence="3" id="KW-1185">Reference proteome</keyword>
<dbReference type="EMBL" id="ML987205">
    <property type="protein sequence ID" value="KAF2243412.1"/>
    <property type="molecule type" value="Genomic_DNA"/>
</dbReference>